<accession>A0AAC9NKR1</accession>
<dbReference type="EMBL" id="CP017962">
    <property type="protein sequence ID" value="APC47964.1"/>
    <property type="molecule type" value="Genomic_DNA"/>
</dbReference>
<proteinExistence type="predicted"/>
<dbReference type="RefSeq" id="WP_019378928.1">
    <property type="nucleotide sequence ID" value="NZ_CP017962.1"/>
</dbReference>
<evidence type="ECO:0000313" key="3">
    <source>
        <dbReference type="EMBL" id="APC47964.1"/>
    </source>
</evidence>
<reference evidence="3 4" key="1">
    <citation type="submission" date="2016-11" db="EMBL/GenBank/DDBJ databases">
        <title>Complete genome sequencing of Virgibacillus halodenitrificans PDB-F2.</title>
        <authorList>
            <person name="Sun Z."/>
            <person name="Zhou Y."/>
            <person name="Li H."/>
        </authorList>
    </citation>
    <scope>NUCLEOTIDE SEQUENCE [LARGE SCALE GENOMIC DNA]</scope>
    <source>
        <strain evidence="3 4">PDB-F2</strain>
    </source>
</reference>
<gene>
    <name evidence="3" type="ORF">BME96_07160</name>
</gene>
<keyword evidence="1" id="KW-1133">Transmembrane helix</keyword>
<dbReference type="PANTHER" id="PTHR34473:SF2">
    <property type="entry name" value="UPF0699 TRANSMEMBRANE PROTEIN YDBT"/>
    <property type="match status" value="1"/>
</dbReference>
<feature type="transmembrane region" description="Helical" evidence="1">
    <location>
        <begin position="22"/>
        <end position="44"/>
    </location>
</feature>
<evidence type="ECO:0000313" key="4">
    <source>
        <dbReference type="Proteomes" id="UP000182945"/>
    </source>
</evidence>
<dbReference type="Pfam" id="PF03703">
    <property type="entry name" value="bPH_2"/>
    <property type="match status" value="1"/>
</dbReference>
<name>A0AAC9NKR1_VIRHA</name>
<feature type="domain" description="YdbS-like PH" evidence="2">
    <location>
        <begin position="82"/>
        <end position="157"/>
    </location>
</feature>
<evidence type="ECO:0000256" key="1">
    <source>
        <dbReference type="SAM" id="Phobius"/>
    </source>
</evidence>
<dbReference type="PANTHER" id="PTHR34473">
    <property type="entry name" value="UPF0699 TRANSMEMBRANE PROTEIN YDBS"/>
    <property type="match status" value="1"/>
</dbReference>
<dbReference type="GeneID" id="71514164"/>
<keyword evidence="1" id="KW-0812">Transmembrane</keyword>
<protein>
    <recommendedName>
        <fullName evidence="2">YdbS-like PH domain-containing protein</fullName>
    </recommendedName>
</protein>
<dbReference type="KEGG" id="vhl:BME96_07160"/>
<sequence length="168" mass="19279">MNTETKGPPLPTRKLENSIVKVWRMSAAIEDGIGLLLLAVLLYLDYYFAWPAWIGWILIVFLLLTFVYSVWSVIIRPYYLHKNWRYDLNEAFLQLKSGAILEQHQLIPMAKIQAVSTKQGPLLRKYGLFSIEIMTMGTSHTIPGIPEKTAIEVRNQIAIFAKVKEAEE</sequence>
<keyword evidence="1" id="KW-0472">Membrane</keyword>
<dbReference type="AlphaFoldDB" id="A0AAC9NKR1"/>
<organism evidence="3 4">
    <name type="scientific">Virgibacillus halodenitrificans</name>
    <name type="common">Bacillus halodenitrificans</name>
    <dbReference type="NCBI Taxonomy" id="1482"/>
    <lineage>
        <taxon>Bacteria</taxon>
        <taxon>Bacillati</taxon>
        <taxon>Bacillota</taxon>
        <taxon>Bacilli</taxon>
        <taxon>Bacillales</taxon>
        <taxon>Bacillaceae</taxon>
        <taxon>Virgibacillus</taxon>
    </lineage>
</organism>
<feature type="transmembrane region" description="Helical" evidence="1">
    <location>
        <begin position="50"/>
        <end position="75"/>
    </location>
</feature>
<dbReference type="InterPro" id="IPR005182">
    <property type="entry name" value="YdbS-like_PH"/>
</dbReference>
<evidence type="ECO:0000259" key="2">
    <source>
        <dbReference type="Pfam" id="PF03703"/>
    </source>
</evidence>
<dbReference type="Proteomes" id="UP000182945">
    <property type="component" value="Chromosome"/>
</dbReference>